<name>A0ABY4EIX9_9BACI</name>
<gene>
    <name evidence="2" type="ORF">MUN89_16345</name>
</gene>
<dbReference type="RefSeq" id="WP_244708831.1">
    <property type="nucleotide sequence ID" value="NZ_CP095073.1"/>
</dbReference>
<reference evidence="2 3" key="1">
    <citation type="submission" date="2022-04" db="EMBL/GenBank/DDBJ databases">
        <title>Halobacillus sp. isolated from saltern.</title>
        <authorList>
            <person name="Won M."/>
            <person name="Lee C.-M."/>
            <person name="Woen H.-Y."/>
            <person name="Kwon S.-W."/>
        </authorList>
    </citation>
    <scope>NUCLEOTIDE SEQUENCE [LARGE SCALE GENOMIC DNA]</scope>
    <source>
        <strain evidence="2 3">SSBR10-3</strain>
    </source>
</reference>
<proteinExistence type="predicted"/>
<dbReference type="Proteomes" id="UP000831787">
    <property type="component" value="Chromosome"/>
</dbReference>
<keyword evidence="1" id="KW-0812">Transmembrane</keyword>
<dbReference type="Pfam" id="PF14345">
    <property type="entry name" value="GDYXXLXY"/>
    <property type="match status" value="1"/>
</dbReference>
<evidence type="ECO:0000256" key="1">
    <source>
        <dbReference type="SAM" id="Phobius"/>
    </source>
</evidence>
<keyword evidence="1" id="KW-1133">Transmembrane helix</keyword>
<protein>
    <submittedName>
        <fullName evidence="2">GDYXXLXY domain-containing protein</fullName>
    </submittedName>
</protein>
<keyword evidence="1" id="KW-0472">Membrane</keyword>
<evidence type="ECO:0000313" key="2">
    <source>
        <dbReference type="EMBL" id="UOQ43472.1"/>
    </source>
</evidence>
<dbReference type="EMBL" id="CP095073">
    <property type="protein sequence ID" value="UOQ43472.1"/>
    <property type="molecule type" value="Genomic_DNA"/>
</dbReference>
<organism evidence="2 3">
    <name type="scientific">Halobacillus salinarum</name>
    <dbReference type="NCBI Taxonomy" id="2932257"/>
    <lineage>
        <taxon>Bacteria</taxon>
        <taxon>Bacillati</taxon>
        <taxon>Bacillota</taxon>
        <taxon>Bacilli</taxon>
        <taxon>Bacillales</taxon>
        <taxon>Bacillaceae</taxon>
        <taxon>Halobacillus</taxon>
    </lineage>
</organism>
<feature type="transmembrane region" description="Helical" evidence="1">
    <location>
        <begin position="6"/>
        <end position="27"/>
    </location>
</feature>
<keyword evidence="3" id="KW-1185">Reference proteome</keyword>
<dbReference type="InterPro" id="IPR025833">
    <property type="entry name" value="GDYXXLXY"/>
</dbReference>
<sequence length="170" mass="19521">MKKIVFYVFVGLQVLFLVLMCVSYYAMDSFGTTIKLKTTPIDPRDPFYGDFVSLGYQVEQIPEKYWEGNKEANRGEQVDLLLKKDKSGVYRLKKASNRKLEASTKDQIVIKAKYEGHNSFAGEYRVSLGLDRYYVEEGMATQIQPNEERVVEIVIAPWGQKKIASLSEEK</sequence>
<accession>A0ABY4EIX9</accession>
<evidence type="ECO:0000313" key="3">
    <source>
        <dbReference type="Proteomes" id="UP000831787"/>
    </source>
</evidence>